<dbReference type="AlphaFoldDB" id="B8GE54"/>
<dbReference type="SMART" id="SM00448">
    <property type="entry name" value="REC"/>
    <property type="match status" value="1"/>
</dbReference>
<dbReference type="Pfam" id="PF13426">
    <property type="entry name" value="PAS_9"/>
    <property type="match status" value="1"/>
</dbReference>
<dbReference type="SUPFAM" id="SSF55781">
    <property type="entry name" value="GAF domain-like"/>
    <property type="match status" value="1"/>
</dbReference>
<protein>
    <submittedName>
        <fullName evidence="7">Putative PAS/PAC sensor protein</fullName>
    </submittedName>
</protein>
<evidence type="ECO:0000256" key="3">
    <source>
        <dbReference type="PROSITE-ProRule" id="PRU00169"/>
    </source>
</evidence>
<keyword evidence="1" id="KW-0808">Transferase</keyword>
<dbReference type="STRING" id="521011.Mpal_2266"/>
<dbReference type="Pfam" id="PF13185">
    <property type="entry name" value="GAF_2"/>
    <property type="match status" value="1"/>
</dbReference>
<feature type="domain" description="PAC" evidence="6">
    <location>
        <begin position="531"/>
        <end position="581"/>
    </location>
</feature>
<evidence type="ECO:0000259" key="5">
    <source>
        <dbReference type="PROSITE" id="PS50112"/>
    </source>
</evidence>
<proteinExistence type="predicted"/>
<keyword evidence="2" id="KW-0418">Kinase</keyword>
<keyword evidence="3" id="KW-0597">Phosphoprotein</keyword>
<dbReference type="SUPFAM" id="SSF52172">
    <property type="entry name" value="CheY-like"/>
    <property type="match status" value="1"/>
</dbReference>
<dbReference type="InterPro" id="IPR001789">
    <property type="entry name" value="Sig_transdc_resp-reg_receiver"/>
</dbReference>
<dbReference type="eggNOG" id="arCOG02333">
    <property type="taxonomic scope" value="Archaea"/>
</dbReference>
<dbReference type="CDD" id="cd00156">
    <property type="entry name" value="REC"/>
    <property type="match status" value="1"/>
</dbReference>
<dbReference type="InterPro" id="IPR000014">
    <property type="entry name" value="PAS"/>
</dbReference>
<dbReference type="KEGG" id="mpl:Mpal_2266"/>
<dbReference type="GO" id="GO:0000160">
    <property type="term" value="P:phosphorelay signal transduction system"/>
    <property type="evidence" value="ECO:0007669"/>
    <property type="project" value="InterPro"/>
</dbReference>
<dbReference type="SUPFAM" id="SSF55785">
    <property type="entry name" value="PYP-like sensor domain (PAS domain)"/>
    <property type="match status" value="4"/>
</dbReference>
<dbReference type="InterPro" id="IPR029016">
    <property type="entry name" value="GAF-like_dom_sf"/>
</dbReference>
<dbReference type="HOGENOM" id="CLU_320209_0_0_2"/>
<dbReference type="SMART" id="SM00065">
    <property type="entry name" value="GAF"/>
    <property type="match status" value="1"/>
</dbReference>
<dbReference type="RefSeq" id="WP_012618874.1">
    <property type="nucleotide sequence ID" value="NC_011832.1"/>
</dbReference>
<evidence type="ECO:0000313" key="7">
    <source>
        <dbReference type="EMBL" id="ACL17555.1"/>
    </source>
</evidence>
<dbReference type="InterPro" id="IPR052155">
    <property type="entry name" value="Biofilm_reg_signaling"/>
</dbReference>
<dbReference type="InterPro" id="IPR011006">
    <property type="entry name" value="CheY-like_superfamily"/>
</dbReference>
<name>B8GE54_METPE</name>
<dbReference type="GO" id="GO:0016301">
    <property type="term" value="F:kinase activity"/>
    <property type="evidence" value="ECO:0007669"/>
    <property type="project" value="UniProtKB-KW"/>
</dbReference>
<dbReference type="InterPro" id="IPR035965">
    <property type="entry name" value="PAS-like_dom_sf"/>
</dbReference>
<dbReference type="InterPro" id="IPR003018">
    <property type="entry name" value="GAF"/>
</dbReference>
<dbReference type="Pfam" id="PF00072">
    <property type="entry name" value="Response_reg"/>
    <property type="match status" value="1"/>
</dbReference>
<dbReference type="Proteomes" id="UP000002457">
    <property type="component" value="Chromosome"/>
</dbReference>
<evidence type="ECO:0000259" key="4">
    <source>
        <dbReference type="PROSITE" id="PS50110"/>
    </source>
</evidence>
<dbReference type="GeneID" id="7272564"/>
<dbReference type="Gene3D" id="3.30.450.20">
    <property type="entry name" value="PAS domain"/>
    <property type="match status" value="4"/>
</dbReference>
<dbReference type="SMART" id="SM00091">
    <property type="entry name" value="PAS"/>
    <property type="match status" value="4"/>
</dbReference>
<dbReference type="PROSITE" id="PS50110">
    <property type="entry name" value="RESPONSE_REGULATORY"/>
    <property type="match status" value="1"/>
</dbReference>
<reference evidence="7 8" key="1">
    <citation type="journal article" date="2015" name="Genome Announc.">
        <title>Complete Genome Sequence of Methanosphaerula palustris E1-9CT, a Hydrogenotrophic Methanogen Isolated from a Minerotrophic Fen Peatland.</title>
        <authorList>
            <person name="Cadillo-Quiroz H."/>
            <person name="Browne P."/>
            <person name="Kyrpides N."/>
            <person name="Woyke T."/>
            <person name="Goodwin L."/>
            <person name="Detter C."/>
            <person name="Yavitt J.B."/>
            <person name="Zinder S.H."/>
        </authorList>
    </citation>
    <scope>NUCLEOTIDE SEQUENCE [LARGE SCALE GENOMIC DNA]</scope>
    <source>
        <strain evidence="8">ATCC BAA-1556 / DSM 19958 / E1-9c</strain>
    </source>
</reference>
<organism evidence="7 8">
    <name type="scientific">Methanosphaerula palustris (strain ATCC BAA-1556 / DSM 19958 / E1-9c)</name>
    <dbReference type="NCBI Taxonomy" id="521011"/>
    <lineage>
        <taxon>Archaea</taxon>
        <taxon>Methanobacteriati</taxon>
        <taxon>Methanobacteriota</taxon>
        <taxon>Stenosarchaea group</taxon>
        <taxon>Methanomicrobia</taxon>
        <taxon>Methanomicrobiales</taxon>
        <taxon>Methanoregulaceae</taxon>
        <taxon>Methanosphaerula</taxon>
    </lineage>
</organism>
<evidence type="ECO:0000259" key="6">
    <source>
        <dbReference type="PROSITE" id="PS50113"/>
    </source>
</evidence>
<evidence type="ECO:0000313" key="8">
    <source>
        <dbReference type="Proteomes" id="UP000002457"/>
    </source>
</evidence>
<evidence type="ECO:0000256" key="2">
    <source>
        <dbReference type="ARBA" id="ARBA00022777"/>
    </source>
</evidence>
<dbReference type="Gene3D" id="3.30.450.40">
    <property type="match status" value="1"/>
</dbReference>
<feature type="domain" description="Response regulatory" evidence="4">
    <location>
        <begin position="8"/>
        <end position="123"/>
    </location>
</feature>
<dbReference type="PANTHER" id="PTHR44757:SF2">
    <property type="entry name" value="BIOFILM ARCHITECTURE MAINTENANCE PROTEIN MBAA"/>
    <property type="match status" value="1"/>
</dbReference>
<dbReference type="Pfam" id="PF08448">
    <property type="entry name" value="PAS_4"/>
    <property type="match status" value="2"/>
</dbReference>
<dbReference type="CDD" id="cd00130">
    <property type="entry name" value="PAS"/>
    <property type="match status" value="4"/>
</dbReference>
<feature type="domain" description="PAS" evidence="5">
    <location>
        <begin position="582"/>
        <end position="625"/>
    </location>
</feature>
<dbReference type="InterPro" id="IPR000700">
    <property type="entry name" value="PAS-assoc_C"/>
</dbReference>
<dbReference type="PROSITE" id="PS50113">
    <property type="entry name" value="PAC"/>
    <property type="match status" value="1"/>
</dbReference>
<accession>B8GE54</accession>
<keyword evidence="8" id="KW-1185">Reference proteome</keyword>
<dbReference type="Gene3D" id="3.40.50.2300">
    <property type="match status" value="1"/>
</dbReference>
<feature type="domain" description="PAS" evidence="5">
    <location>
        <begin position="705"/>
        <end position="752"/>
    </location>
</feature>
<evidence type="ECO:0000256" key="1">
    <source>
        <dbReference type="ARBA" id="ARBA00022679"/>
    </source>
</evidence>
<feature type="domain" description="PAS" evidence="5">
    <location>
        <begin position="320"/>
        <end position="391"/>
    </location>
</feature>
<dbReference type="PANTHER" id="PTHR44757">
    <property type="entry name" value="DIGUANYLATE CYCLASE DGCP"/>
    <property type="match status" value="1"/>
</dbReference>
<dbReference type="EMBL" id="CP001338">
    <property type="protein sequence ID" value="ACL17555.1"/>
    <property type="molecule type" value="Genomic_DNA"/>
</dbReference>
<dbReference type="PROSITE" id="PS50112">
    <property type="entry name" value="PAS"/>
    <property type="match status" value="4"/>
</dbReference>
<dbReference type="eggNOG" id="arCOG06538">
    <property type="taxonomic scope" value="Archaea"/>
</dbReference>
<dbReference type="InterPro" id="IPR013656">
    <property type="entry name" value="PAS_4"/>
</dbReference>
<gene>
    <name evidence="7" type="ordered locus">Mpal_2266</name>
</gene>
<sequence length="906" mass="101359">MEGKTLITVLLVDDEQDLLDIGKRSLEKTGDYSVQSATSAEEALEQIGIDPPDVVVADYMMQGADGIELLHEVRRAYPGLPFIIFTGRGTEEIVAEAYEAGADFYIQKKDMARVQFAELAEKITRALQQRRGEERMTRLGRLNTVLQSTNHALIRIHDQVQLLSASCRIAVEDGGFIQAWAGITDPVTGMVVPVASAGHVAGYLDRIAISVDDIPAGRGPTGTAIRERRPVLINDIASDLRMEPWREEALARGYQSSASFPLIAEDGMIGALIFYAAVPDFFDGQEVRLLSELTADISFGLSTIKSELERSKAETLLRESEARYRALATHFPNGGVFLFDHDLRFMLADGKDLPATGLSTEEMIGRTVDEVFSGETLENIRPYYLEALNGRESTFEMEYMGEVLEVHTLPVRDDKGVATGGMAMAQVITGRKQAEEHLLGLNQRLTQIIEFLPDATFVIDTDQQVIAWNRAMTELTGVDESQILGNRDHVYASPFYGEDRLMLIDLVAGGRKGERPPFTRFEEQGDRLIGEAVAPAIRQGRGGFLWGIASPLYDRTGRVVGAIESIRDITDRKEQERALRENEERYRSLFDNNPAAMMLIKPTTLEIVDANPAALKFYGYTHERMTHLHTTDITDMIPLPEQDPRTTIERAEVRTHYARHRLADGMVREVELYSGPLIIHGEQLLYTIVHDITDRIQAEKALAESEEKFRTLFNSTSDLIFLIQADPVEHPMMTEVNRATCARLGYSREELLAIPFEEVLASNSEQIRTLQTELRYYGYISLESTLVGRTGSRVPVEINVVLIELQGTQVGLAVARDITERRELQQLERAALEQIQENLAQMAALNDEIRNPLAVIVGLADLEEPAFAQKILVQVKSINDLVTRLDQGWVASEKVRGFLRKHYQIS</sequence>
<feature type="modified residue" description="4-aspartylphosphate" evidence="3">
    <location>
        <position position="58"/>
    </location>
</feature>
<feature type="domain" description="PAS" evidence="5">
    <location>
        <begin position="441"/>
        <end position="486"/>
    </location>
</feature>
<dbReference type="Pfam" id="PF13188">
    <property type="entry name" value="PAS_8"/>
    <property type="match status" value="1"/>
</dbReference>
<dbReference type="OrthoDB" id="230688at2157"/>
<dbReference type="NCBIfam" id="TIGR00229">
    <property type="entry name" value="sensory_box"/>
    <property type="match status" value="4"/>
</dbReference>